<comment type="caution">
    <text evidence="3">The sequence shown here is derived from an EMBL/GenBank/DDBJ whole genome shotgun (WGS) entry which is preliminary data.</text>
</comment>
<gene>
    <name evidence="3" type="ORF">VTL71DRAFT_13531</name>
</gene>
<evidence type="ECO:0000259" key="2">
    <source>
        <dbReference type="PROSITE" id="PS50097"/>
    </source>
</evidence>
<keyword evidence="4" id="KW-1185">Reference proteome</keyword>
<dbReference type="InterPro" id="IPR011333">
    <property type="entry name" value="SKP1/BTB/POZ_sf"/>
</dbReference>
<dbReference type="EMBL" id="JAZHXI010000006">
    <property type="protein sequence ID" value="KAL2070505.1"/>
    <property type="molecule type" value="Genomic_DNA"/>
</dbReference>
<accession>A0ABR4CKM3</accession>
<evidence type="ECO:0000313" key="4">
    <source>
        <dbReference type="Proteomes" id="UP001595075"/>
    </source>
</evidence>
<proteinExistence type="predicted"/>
<dbReference type="CDD" id="cd18186">
    <property type="entry name" value="BTB_POZ_ZBTB_KLHL-like"/>
    <property type="match status" value="1"/>
</dbReference>
<dbReference type="SUPFAM" id="SSF54695">
    <property type="entry name" value="POZ domain"/>
    <property type="match status" value="1"/>
</dbReference>
<feature type="domain" description="BTB" evidence="2">
    <location>
        <begin position="37"/>
        <end position="68"/>
    </location>
</feature>
<dbReference type="PROSITE" id="PS50097">
    <property type="entry name" value="BTB"/>
    <property type="match status" value="1"/>
</dbReference>
<dbReference type="InterPro" id="IPR000210">
    <property type="entry name" value="BTB/POZ_dom"/>
</dbReference>
<dbReference type="Proteomes" id="UP001595075">
    <property type="component" value="Unassembled WGS sequence"/>
</dbReference>
<feature type="region of interest" description="Disordered" evidence="1">
    <location>
        <begin position="1"/>
        <end position="27"/>
    </location>
</feature>
<dbReference type="Gene3D" id="3.30.710.10">
    <property type="entry name" value="Potassium Channel Kv1.1, Chain A"/>
    <property type="match status" value="1"/>
</dbReference>
<organism evidence="3 4">
    <name type="scientific">Oculimacula yallundae</name>
    <dbReference type="NCBI Taxonomy" id="86028"/>
    <lineage>
        <taxon>Eukaryota</taxon>
        <taxon>Fungi</taxon>
        <taxon>Dikarya</taxon>
        <taxon>Ascomycota</taxon>
        <taxon>Pezizomycotina</taxon>
        <taxon>Leotiomycetes</taxon>
        <taxon>Helotiales</taxon>
        <taxon>Ploettnerulaceae</taxon>
        <taxon>Oculimacula</taxon>
    </lineage>
</organism>
<name>A0ABR4CKM3_9HELO</name>
<protein>
    <recommendedName>
        <fullName evidence="2">BTB domain-containing protein</fullName>
    </recommendedName>
</protein>
<dbReference type="Pfam" id="PF00651">
    <property type="entry name" value="BTB"/>
    <property type="match status" value="1"/>
</dbReference>
<evidence type="ECO:0000313" key="3">
    <source>
        <dbReference type="EMBL" id="KAL2070505.1"/>
    </source>
</evidence>
<sequence>MPPKLNKRKRTSPAPQPVVHDPPAEEPIVFKSPGLVPDVRLRVFDTEFHVHSIILKLHSNYFRRFLDSADKPERPQDAPFRYEYITVIDDDGSWALEWSDTGCQPKFESDPSESSDEVLWCLAVSNMEVQCFTHLLCAFYSQPYYLDTPDELRITARLADFYCALPVLSATLTAAFMKGKLFGENGLIFMQESRDLIKLAKKLRNPALFRECFVHQVGQYERDSHIKDREIKKLIVREYNKTCDRIMRTQTKLILPISTNLIDIKRDMAEFLRCNVDPTRSPRLFRTLKWQVDSSSMIYEGPASYQLLRELSDALCQLMVNNLRLDRSGFGLGKSGEDDYFLCAQINDDEMPWDSTETDW</sequence>
<feature type="compositionally biased region" description="Basic residues" evidence="1">
    <location>
        <begin position="1"/>
        <end position="11"/>
    </location>
</feature>
<evidence type="ECO:0000256" key="1">
    <source>
        <dbReference type="SAM" id="MobiDB-lite"/>
    </source>
</evidence>
<reference evidence="3 4" key="1">
    <citation type="journal article" date="2024" name="Commun. Biol.">
        <title>Comparative genomic analysis of thermophilic fungi reveals convergent evolutionary adaptations and gene losses.</title>
        <authorList>
            <person name="Steindorff A.S."/>
            <person name="Aguilar-Pontes M.V."/>
            <person name="Robinson A.J."/>
            <person name="Andreopoulos B."/>
            <person name="LaButti K."/>
            <person name="Kuo A."/>
            <person name="Mondo S."/>
            <person name="Riley R."/>
            <person name="Otillar R."/>
            <person name="Haridas S."/>
            <person name="Lipzen A."/>
            <person name="Grimwood J."/>
            <person name="Schmutz J."/>
            <person name="Clum A."/>
            <person name="Reid I.D."/>
            <person name="Moisan M.C."/>
            <person name="Butler G."/>
            <person name="Nguyen T.T.M."/>
            <person name="Dewar K."/>
            <person name="Conant G."/>
            <person name="Drula E."/>
            <person name="Henrissat B."/>
            <person name="Hansel C."/>
            <person name="Singer S."/>
            <person name="Hutchinson M.I."/>
            <person name="de Vries R.P."/>
            <person name="Natvig D.O."/>
            <person name="Powell A.J."/>
            <person name="Tsang A."/>
            <person name="Grigoriev I.V."/>
        </authorList>
    </citation>
    <scope>NUCLEOTIDE SEQUENCE [LARGE SCALE GENOMIC DNA]</scope>
    <source>
        <strain evidence="3 4">CBS 494.80</strain>
    </source>
</reference>